<feature type="region of interest" description="Disordered" evidence="1">
    <location>
        <begin position="92"/>
        <end position="148"/>
    </location>
</feature>
<name>A0A150H4C7_GONPE</name>
<dbReference type="STRING" id="33097.A0A150H4C7"/>
<dbReference type="Proteomes" id="UP000075714">
    <property type="component" value="Unassembled WGS sequence"/>
</dbReference>
<dbReference type="OrthoDB" id="441210at2759"/>
<keyword evidence="3" id="KW-1185">Reference proteome</keyword>
<feature type="compositionally biased region" description="Gly residues" evidence="1">
    <location>
        <begin position="98"/>
        <end position="111"/>
    </location>
</feature>
<proteinExistence type="predicted"/>
<dbReference type="PANTHER" id="PTHR47384">
    <property type="entry name" value="E3 UBIQUITIN-PROTEIN LIGASE CCNB1IP1 HOMOLOG"/>
    <property type="match status" value="1"/>
</dbReference>
<dbReference type="InterPro" id="IPR055328">
    <property type="entry name" value="HEI10-like"/>
</dbReference>
<evidence type="ECO:0000313" key="3">
    <source>
        <dbReference type="Proteomes" id="UP000075714"/>
    </source>
</evidence>
<evidence type="ECO:0000256" key="1">
    <source>
        <dbReference type="SAM" id="MobiDB-lite"/>
    </source>
</evidence>
<reference evidence="3" key="1">
    <citation type="journal article" date="2016" name="Nat. Commun.">
        <title>The Gonium pectorale genome demonstrates co-option of cell cycle regulation during the evolution of multicellularity.</title>
        <authorList>
            <person name="Hanschen E.R."/>
            <person name="Marriage T.N."/>
            <person name="Ferris P.J."/>
            <person name="Hamaji T."/>
            <person name="Toyoda A."/>
            <person name="Fujiyama A."/>
            <person name="Neme R."/>
            <person name="Noguchi H."/>
            <person name="Minakuchi Y."/>
            <person name="Suzuki M."/>
            <person name="Kawai-Toyooka H."/>
            <person name="Smith D.R."/>
            <person name="Sparks H."/>
            <person name="Anderson J."/>
            <person name="Bakaric R."/>
            <person name="Luria V."/>
            <person name="Karger A."/>
            <person name="Kirschner M.W."/>
            <person name="Durand P.M."/>
            <person name="Michod R.E."/>
            <person name="Nozaki H."/>
            <person name="Olson B.J."/>
        </authorList>
    </citation>
    <scope>NUCLEOTIDE SEQUENCE [LARGE SCALE GENOMIC DNA]</scope>
    <source>
        <strain evidence="3">NIES-2863</strain>
    </source>
</reference>
<protein>
    <submittedName>
        <fullName evidence="2">Uncharacterized protein</fullName>
    </submittedName>
</protein>
<organism evidence="2 3">
    <name type="scientific">Gonium pectorale</name>
    <name type="common">Green alga</name>
    <dbReference type="NCBI Taxonomy" id="33097"/>
    <lineage>
        <taxon>Eukaryota</taxon>
        <taxon>Viridiplantae</taxon>
        <taxon>Chlorophyta</taxon>
        <taxon>core chlorophytes</taxon>
        <taxon>Chlorophyceae</taxon>
        <taxon>CS clade</taxon>
        <taxon>Chlamydomonadales</taxon>
        <taxon>Volvocaceae</taxon>
        <taxon>Gonium</taxon>
    </lineage>
</organism>
<sequence>MKLLLCGQAPETAFASALASVQFYVAQQQLQSELKETQLTKKIGKVQDACRKKLEEVHNGYVQVRFLGGSLDPNSPGGALGTVGQGLRRTGSGNSFGAAGGGMHMGGGGGNSSQDNNALRKMLGMPPAQNGMAGGRGMDGMRNDLFSM</sequence>
<accession>A0A150H4C7</accession>
<dbReference type="EMBL" id="LSYV01000002">
    <property type="protein sequence ID" value="KXZ56430.1"/>
    <property type="molecule type" value="Genomic_DNA"/>
</dbReference>
<dbReference type="AlphaFoldDB" id="A0A150H4C7"/>
<dbReference type="PANTHER" id="PTHR47384:SF2">
    <property type="entry name" value="E3 UBIQUITIN-PROTEIN LIGASE CCNB1IP1 HOMOLOG"/>
    <property type="match status" value="1"/>
</dbReference>
<gene>
    <name evidence="2" type="ORF">GPECTOR_1g383</name>
</gene>
<evidence type="ECO:0000313" key="2">
    <source>
        <dbReference type="EMBL" id="KXZ56430.1"/>
    </source>
</evidence>
<comment type="caution">
    <text evidence="2">The sequence shown here is derived from an EMBL/GenBank/DDBJ whole genome shotgun (WGS) entry which is preliminary data.</text>
</comment>